<feature type="compositionally biased region" description="Low complexity" evidence="1">
    <location>
        <begin position="124"/>
        <end position="142"/>
    </location>
</feature>
<feature type="region of interest" description="Disordered" evidence="1">
    <location>
        <begin position="114"/>
        <end position="187"/>
    </location>
</feature>
<proteinExistence type="predicted"/>
<dbReference type="Proteomes" id="UP000325081">
    <property type="component" value="Unassembled WGS sequence"/>
</dbReference>
<feature type="compositionally biased region" description="Pro residues" evidence="1">
    <location>
        <begin position="31"/>
        <end position="41"/>
    </location>
</feature>
<evidence type="ECO:0000313" key="3">
    <source>
        <dbReference type="Proteomes" id="UP000325081"/>
    </source>
</evidence>
<feature type="region of interest" description="Disordered" evidence="1">
    <location>
        <begin position="257"/>
        <end position="299"/>
    </location>
</feature>
<dbReference type="AlphaFoldDB" id="A0A5A7PCB8"/>
<evidence type="ECO:0000313" key="2">
    <source>
        <dbReference type="EMBL" id="GER30254.1"/>
    </source>
</evidence>
<accession>A0A5A7PCB8</accession>
<reference evidence="3" key="1">
    <citation type="journal article" date="2019" name="Curr. Biol.">
        <title>Genome Sequence of Striga asiatica Provides Insight into the Evolution of Plant Parasitism.</title>
        <authorList>
            <person name="Yoshida S."/>
            <person name="Kim S."/>
            <person name="Wafula E.K."/>
            <person name="Tanskanen J."/>
            <person name="Kim Y.M."/>
            <person name="Honaas L."/>
            <person name="Yang Z."/>
            <person name="Spallek T."/>
            <person name="Conn C.E."/>
            <person name="Ichihashi Y."/>
            <person name="Cheong K."/>
            <person name="Cui S."/>
            <person name="Der J.P."/>
            <person name="Gundlach H."/>
            <person name="Jiao Y."/>
            <person name="Hori C."/>
            <person name="Ishida J.K."/>
            <person name="Kasahara H."/>
            <person name="Kiba T."/>
            <person name="Kim M.S."/>
            <person name="Koo N."/>
            <person name="Laohavisit A."/>
            <person name="Lee Y.H."/>
            <person name="Lumba S."/>
            <person name="McCourt P."/>
            <person name="Mortimer J.C."/>
            <person name="Mutuku J.M."/>
            <person name="Nomura T."/>
            <person name="Sasaki-Sekimoto Y."/>
            <person name="Seto Y."/>
            <person name="Wang Y."/>
            <person name="Wakatake T."/>
            <person name="Sakakibara H."/>
            <person name="Demura T."/>
            <person name="Yamaguchi S."/>
            <person name="Yoneyama K."/>
            <person name="Manabe R.I."/>
            <person name="Nelson D.C."/>
            <person name="Schulman A.H."/>
            <person name="Timko M.P."/>
            <person name="dePamphilis C.W."/>
            <person name="Choi D."/>
            <person name="Shirasu K."/>
        </authorList>
    </citation>
    <scope>NUCLEOTIDE SEQUENCE [LARGE SCALE GENOMIC DNA]</scope>
    <source>
        <strain evidence="3">cv. UVA1</strain>
    </source>
</reference>
<evidence type="ECO:0000256" key="1">
    <source>
        <dbReference type="SAM" id="MobiDB-lite"/>
    </source>
</evidence>
<organism evidence="2 3">
    <name type="scientific">Striga asiatica</name>
    <name type="common">Asiatic witchweed</name>
    <name type="synonym">Buchnera asiatica</name>
    <dbReference type="NCBI Taxonomy" id="4170"/>
    <lineage>
        <taxon>Eukaryota</taxon>
        <taxon>Viridiplantae</taxon>
        <taxon>Streptophyta</taxon>
        <taxon>Embryophyta</taxon>
        <taxon>Tracheophyta</taxon>
        <taxon>Spermatophyta</taxon>
        <taxon>Magnoliopsida</taxon>
        <taxon>eudicotyledons</taxon>
        <taxon>Gunneridae</taxon>
        <taxon>Pentapetalae</taxon>
        <taxon>asterids</taxon>
        <taxon>lamiids</taxon>
        <taxon>Lamiales</taxon>
        <taxon>Orobanchaceae</taxon>
        <taxon>Buchnereae</taxon>
        <taxon>Striga</taxon>
    </lineage>
</organism>
<dbReference type="EMBL" id="BKCP01004328">
    <property type="protein sequence ID" value="GER30254.1"/>
    <property type="molecule type" value="Genomic_DNA"/>
</dbReference>
<feature type="region of interest" description="Disordered" evidence="1">
    <location>
        <begin position="1"/>
        <end position="88"/>
    </location>
</feature>
<protein>
    <submittedName>
        <fullName evidence="2">3'-5'-exoribonuclease family protein</fullName>
    </submittedName>
</protein>
<gene>
    <name evidence="2" type="ORF">STAS_06186</name>
</gene>
<feature type="compositionally biased region" description="Basic and acidic residues" evidence="1">
    <location>
        <begin position="143"/>
        <end position="154"/>
    </location>
</feature>
<name>A0A5A7PCB8_STRAF</name>
<sequence>MQGAAKTNRGKRPHPTPTNSTEKARVSRTPTPRPSLDPPPTRRQTGECGETLPRRGVVNAKRGESVGSIGATMPPKARLEEATTGELGSHSLLSLVQVLPSAREHQQPFITLSSATNSPSQHIPAARAQAASSRSPTAAPSVREPRPAFGHQDDEPSSPFMSFLIGRSPPSSSLNNEHPCLSRESTTANSLLDVQHSLVARNQPFAECPDPPRTMPCLPREQYRTNHDYSSVTYASSHPSQRRKTSAAFDRHFALPRASSDHAHASPASDNSRMDLHACSARRTSSHSLASVPRERSSM</sequence>
<keyword evidence="3" id="KW-1185">Reference proteome</keyword>
<comment type="caution">
    <text evidence="2">The sequence shown here is derived from an EMBL/GenBank/DDBJ whole genome shotgun (WGS) entry which is preliminary data.</text>
</comment>